<protein>
    <submittedName>
        <fullName evidence="2">Uncharacterized protein</fullName>
    </submittedName>
</protein>
<evidence type="ECO:0000256" key="1">
    <source>
        <dbReference type="SAM" id="Coils"/>
    </source>
</evidence>
<dbReference type="EMBL" id="JBHTND010000030">
    <property type="protein sequence ID" value="MFD1303513.1"/>
    <property type="molecule type" value="Genomic_DNA"/>
</dbReference>
<comment type="caution">
    <text evidence="2">The sequence shown here is derived from an EMBL/GenBank/DDBJ whole genome shotgun (WGS) entry which is preliminary data.</text>
</comment>
<proteinExistence type="predicted"/>
<dbReference type="Proteomes" id="UP001597176">
    <property type="component" value="Unassembled WGS sequence"/>
</dbReference>
<reference evidence="3" key="1">
    <citation type="journal article" date="2019" name="Int. J. Syst. Evol. Microbiol.">
        <title>The Global Catalogue of Microorganisms (GCM) 10K type strain sequencing project: providing services to taxonomists for standard genome sequencing and annotation.</title>
        <authorList>
            <consortium name="The Broad Institute Genomics Platform"/>
            <consortium name="The Broad Institute Genome Sequencing Center for Infectious Disease"/>
            <person name="Wu L."/>
            <person name="Ma J."/>
        </authorList>
    </citation>
    <scope>NUCLEOTIDE SEQUENCE [LARGE SCALE GENOMIC DNA]</scope>
    <source>
        <strain evidence="3">CCUG 56108</strain>
    </source>
</reference>
<name>A0ABW3X3J5_9HYPH</name>
<dbReference type="RefSeq" id="WP_238208521.1">
    <property type="nucleotide sequence ID" value="NZ_JBHTND010000030.1"/>
</dbReference>
<evidence type="ECO:0000313" key="2">
    <source>
        <dbReference type="EMBL" id="MFD1303513.1"/>
    </source>
</evidence>
<evidence type="ECO:0000313" key="3">
    <source>
        <dbReference type="Proteomes" id="UP001597176"/>
    </source>
</evidence>
<feature type="coiled-coil region" evidence="1">
    <location>
        <begin position="20"/>
        <end position="50"/>
    </location>
</feature>
<accession>A0ABW3X3J5</accession>
<organism evidence="2 3">
    <name type="scientific">Methylobacterium marchantiae</name>
    <dbReference type="NCBI Taxonomy" id="600331"/>
    <lineage>
        <taxon>Bacteria</taxon>
        <taxon>Pseudomonadati</taxon>
        <taxon>Pseudomonadota</taxon>
        <taxon>Alphaproteobacteria</taxon>
        <taxon>Hyphomicrobiales</taxon>
        <taxon>Methylobacteriaceae</taxon>
        <taxon>Methylobacterium</taxon>
    </lineage>
</organism>
<keyword evidence="3" id="KW-1185">Reference proteome</keyword>
<gene>
    <name evidence="2" type="ORF">ACFQ4G_18225</name>
</gene>
<keyword evidence="1" id="KW-0175">Coiled coil</keyword>
<sequence length="77" mass="8715">MKTYADIKAETETRRLESDLQNLATAHVQLQETIEAVDEEQVQRRQLQQEIDAIGSGARPTLSTVKALYARAMKLRS</sequence>